<dbReference type="AlphaFoldDB" id="A0A2B4SVD6"/>
<dbReference type="PANTHER" id="PTHR37558:SF1">
    <property type="entry name" value="HTH CENPB-TYPE DOMAIN-CONTAINING PROTEIN"/>
    <property type="match status" value="1"/>
</dbReference>
<proteinExistence type="predicted"/>
<evidence type="ECO:0000256" key="1">
    <source>
        <dbReference type="SAM" id="MobiDB-lite"/>
    </source>
</evidence>
<feature type="compositionally biased region" description="Low complexity" evidence="1">
    <location>
        <begin position="206"/>
        <end position="218"/>
    </location>
</feature>
<dbReference type="PANTHER" id="PTHR37558">
    <property type="entry name" value="HTH CENPB-TYPE DOMAIN-CONTAINING PROTEIN"/>
    <property type="match status" value="1"/>
</dbReference>
<keyword evidence="3" id="KW-1185">Reference proteome</keyword>
<feature type="region of interest" description="Disordered" evidence="1">
    <location>
        <begin position="100"/>
        <end position="162"/>
    </location>
</feature>
<dbReference type="OrthoDB" id="5978344at2759"/>
<evidence type="ECO:0000313" key="2">
    <source>
        <dbReference type="EMBL" id="PFX34634.1"/>
    </source>
</evidence>
<organism evidence="2 3">
    <name type="scientific">Stylophora pistillata</name>
    <name type="common">Smooth cauliflower coral</name>
    <dbReference type="NCBI Taxonomy" id="50429"/>
    <lineage>
        <taxon>Eukaryota</taxon>
        <taxon>Metazoa</taxon>
        <taxon>Cnidaria</taxon>
        <taxon>Anthozoa</taxon>
        <taxon>Hexacorallia</taxon>
        <taxon>Scleractinia</taxon>
        <taxon>Astrocoeniina</taxon>
        <taxon>Pocilloporidae</taxon>
        <taxon>Stylophora</taxon>
    </lineage>
</organism>
<feature type="region of interest" description="Disordered" evidence="1">
    <location>
        <begin position="195"/>
        <end position="262"/>
    </location>
</feature>
<name>A0A2B4SVD6_STYPI</name>
<dbReference type="EMBL" id="LSMT01000003">
    <property type="protein sequence ID" value="PFX34634.1"/>
    <property type="molecule type" value="Genomic_DNA"/>
</dbReference>
<sequence>MPFRWPNTCQDVMLATEVAQRRPKCPADYEEIARVLSPIFSEDKKPVVLSGRACRERMNGLISKYLEEDKKALKRSGTEEEYSELNQLLEDMNTFRKDMEDEAKKARETKKRKEKDDWEKGEETREAALIGMAKRKNAASSSSSENSSSDESSKEKEASATTIKHKTRDYVVCLPVVHFDQLACCRWIAESPRVPVGSCNSERKNAASSSSSENSSSDESSKENEASATTSKPAKGKKNKMKKRASKLTALEMLEEKNKQKAVLKEKELEQRRLELEFQKRQYEDEAKERKERLDQELEERRLLFALLKDKF</sequence>
<feature type="compositionally biased region" description="Basic and acidic residues" evidence="1">
    <location>
        <begin position="114"/>
        <end position="126"/>
    </location>
</feature>
<feature type="compositionally biased region" description="Basic residues" evidence="1">
    <location>
        <begin position="234"/>
        <end position="246"/>
    </location>
</feature>
<gene>
    <name evidence="2" type="ORF">AWC38_SpisGene560</name>
</gene>
<protein>
    <submittedName>
        <fullName evidence="2">Uncharacterized protein</fullName>
    </submittedName>
</protein>
<dbReference type="Proteomes" id="UP000225706">
    <property type="component" value="Unassembled WGS sequence"/>
</dbReference>
<evidence type="ECO:0000313" key="3">
    <source>
        <dbReference type="Proteomes" id="UP000225706"/>
    </source>
</evidence>
<accession>A0A2B4SVD6</accession>
<reference evidence="3" key="1">
    <citation type="journal article" date="2017" name="bioRxiv">
        <title>Comparative analysis of the genomes of Stylophora pistillata and Acropora digitifera provides evidence for extensive differences between species of corals.</title>
        <authorList>
            <person name="Voolstra C.R."/>
            <person name="Li Y."/>
            <person name="Liew Y.J."/>
            <person name="Baumgarten S."/>
            <person name="Zoccola D."/>
            <person name="Flot J.-F."/>
            <person name="Tambutte S."/>
            <person name="Allemand D."/>
            <person name="Aranda M."/>
        </authorList>
    </citation>
    <scope>NUCLEOTIDE SEQUENCE [LARGE SCALE GENOMIC DNA]</scope>
</reference>
<feature type="compositionally biased region" description="Low complexity" evidence="1">
    <location>
        <begin position="138"/>
        <end position="150"/>
    </location>
</feature>
<comment type="caution">
    <text evidence="2">The sequence shown here is derived from an EMBL/GenBank/DDBJ whole genome shotgun (WGS) entry which is preliminary data.</text>
</comment>